<dbReference type="SUPFAM" id="SSF52113">
    <property type="entry name" value="BRCT domain"/>
    <property type="match status" value="7"/>
</dbReference>
<dbReference type="CDD" id="cd17738">
    <property type="entry name" value="BRCT_TopBP1_rpt7"/>
    <property type="match status" value="1"/>
</dbReference>
<dbReference type="Pfam" id="PF00533">
    <property type="entry name" value="BRCT"/>
    <property type="match status" value="3"/>
</dbReference>
<dbReference type="Gene3D" id="3.40.50.10190">
    <property type="entry name" value="BRCT domain"/>
    <property type="match status" value="9"/>
</dbReference>
<feature type="region of interest" description="Disordered" evidence="2">
    <location>
        <begin position="1213"/>
        <end position="1252"/>
    </location>
</feature>
<sequence>MNEDKYEIVFVNDCATPLLSAAFDAVSSYENLSILRLDALEVLNRYTVRSLKRTSFVFCRFEGECFERLRSMGASIYGPQIILHYVRENKPLPKISYPLYSTALIGAVATVTSVTGSEREYLLSSIQALHGQASRDLFDGVNVVIAPKVGSKKYLVGASRGLHILLPSWIKEAWRLSAIQDPIDMMLPSYIERFRVPILSQLVICVSGLSAEERKEVSDLVLKHGGRYSGMMKVGETTHLIIKQAVGLKYSHAKKWKIQIVSVRWLIDSVNKGYAVNEEDYRVPEGKDHSSTPTCEANKVSLSFDNISVISHASGTTTRVDETRNDYLHAESVLVPTTNNTTASVLSNCLISLTDCTKDEVSLYSKLIVDLGGQLCAKLQDQVSEALTHVIVGSANPTSKPTLEPDILYVKGSWLVASKDAGRRVPECNHLFFETDDSTLNVKNDSDVGDFKPVVDTEDLKLINQYFGSGGLADVDDFANGVSDVTKADKHPRSLSVTSTNADLTVKPYASPAGPGIFGGFAFFLHDALPKATREEIGRKIIMSGGDVSDALPDVDFVVAPFFVNDLPELPNACKLVTPYWVDRCVSECNIFFDDLATEKAFIPIVRSGTPPLTGCVISLSGFIGKDRTLLTAYAQALGAIVQECFLRKPVPSRNLAASTHLIAAKPDGRKWPAAQLWGLPAVNRSWLYACAERWTKVEESRYPVRIYSETKDENYETINHRGTPSTVSSTNKALSEIQLDNTRIQNEEYTERPLATSVIEQQKLVPNSLADALRTPDWVCNNQLSTDLANTSRDSLGKIHKPSPPLSEQVARCLKKAVCRTAALPKRKLDLSDEEPEVLPLKNVVICVAKHLSSRQVELNGVARQLGGDFKWIYDPQILRGSVYDVFRGLLNKLGVGTPSIRMRVDELKTNVIHISRTELQVCTHLIAEYDLGQKSPNKRPTTPSDLSINQRNLYADVLTAKNDGKFVVCPKWLTACLETSRRLPENDYLSPVPMPPQALETPTDSCQPSRKFPRIASSDLLGDVNRRLEQMMGAHSNLATCEGSQKALSPNIASMELTGANDERSNQLLNVSGNLDSTVSGPRRLRRNPRRVTQAASGIGSVGVSLNAMLKNSDEAATTSESAIDKAQPGQSLMSRLTLFWVDWIFNSTAPHLIPNQVRWQYEDAHPRSPTDGVYLNGLTTLGHGGLPLSSVSSNPGQGIVGIDPITARDRTVHKESSVSLSTDDKSNLTTTKQASAKGTTEANEKAEKKSRHVISFSGLAPDVRDHYANVVSQLGGEVDNQLTISQETTHLIVHTPTRSEKYLICLATGKWILHKSYLDACQRESRWVDETNFEWGGPGTEPLLMQLSPAPPAQGPDLSKTQQQQRQQAVQIRELARSARRWRLAGGKAFQNWRVVFGPGCDKETSFRRVIEAGGGQVLASSPPYPSASLVTHAFYKRRPNVSMGANQLPPKYEWLRIDYLSAYLTTGHEISREEFTFSST</sequence>
<dbReference type="InterPro" id="IPR001357">
    <property type="entry name" value="BRCT_dom"/>
</dbReference>
<feature type="domain" description="BRCT" evidence="3">
    <location>
        <begin position="194"/>
        <end position="283"/>
    </location>
</feature>
<feature type="domain" description="BRCT" evidence="3">
    <location>
        <begin position="341"/>
        <end position="432"/>
    </location>
</feature>
<dbReference type="InterPro" id="IPR049936">
    <property type="entry name" value="TopBP1_BRCT_8"/>
</dbReference>
<dbReference type="GO" id="GO:0016853">
    <property type="term" value="F:isomerase activity"/>
    <property type="evidence" value="ECO:0007669"/>
    <property type="project" value="UniProtKB-KW"/>
</dbReference>
<dbReference type="CDD" id="cd00027">
    <property type="entry name" value="BRCT"/>
    <property type="match status" value="1"/>
</dbReference>
<evidence type="ECO:0000313" key="4">
    <source>
        <dbReference type="EMBL" id="KAA3675681.1"/>
    </source>
</evidence>
<name>A0A5J4NJQ0_9TREM</name>
<feature type="compositionally biased region" description="Basic and acidic residues" evidence="2">
    <location>
        <begin position="1213"/>
        <end position="1229"/>
    </location>
</feature>
<gene>
    <name evidence="4" type="ORF">DEA37_0007734</name>
</gene>
<dbReference type="PANTHER" id="PTHR13561:SF20">
    <property type="entry name" value="DNA TOPOISOMERASE 2-BINDING PROTEIN 1"/>
    <property type="match status" value="1"/>
</dbReference>
<accession>A0A5J4NJQ0</accession>
<protein>
    <submittedName>
        <fullName evidence="4">Topoisomerase (DNA) II binding protein 1</fullName>
    </submittedName>
</protein>
<feature type="domain" description="BRCT" evidence="3">
    <location>
        <begin position="513"/>
        <end position="586"/>
    </location>
</feature>
<dbReference type="FunFam" id="3.40.50.10190:FF:000010">
    <property type="entry name" value="DNA topoisomerase II binding protein 1"/>
    <property type="match status" value="1"/>
</dbReference>
<dbReference type="GO" id="GO:0007095">
    <property type="term" value="P:mitotic G2 DNA damage checkpoint signaling"/>
    <property type="evidence" value="ECO:0007669"/>
    <property type="project" value="TreeGrafter"/>
</dbReference>
<evidence type="ECO:0000256" key="2">
    <source>
        <dbReference type="SAM" id="MobiDB-lite"/>
    </source>
</evidence>
<dbReference type="GO" id="GO:0033314">
    <property type="term" value="P:mitotic DNA replication checkpoint signaling"/>
    <property type="evidence" value="ECO:0007669"/>
    <property type="project" value="TreeGrafter"/>
</dbReference>
<dbReference type="GO" id="GO:0006270">
    <property type="term" value="P:DNA replication initiation"/>
    <property type="evidence" value="ECO:0007669"/>
    <property type="project" value="TreeGrafter"/>
</dbReference>
<dbReference type="PANTHER" id="PTHR13561">
    <property type="entry name" value="DNA REPLICATION REGULATOR DPB11-RELATED"/>
    <property type="match status" value="1"/>
</dbReference>
<dbReference type="CDD" id="cd17731">
    <property type="entry name" value="BRCT_TopBP1_rpt2_like"/>
    <property type="match status" value="1"/>
</dbReference>
<dbReference type="EMBL" id="QNGE01002377">
    <property type="protein sequence ID" value="KAA3675681.1"/>
    <property type="molecule type" value="Genomic_DNA"/>
</dbReference>
<evidence type="ECO:0000313" key="5">
    <source>
        <dbReference type="Proteomes" id="UP000324629"/>
    </source>
</evidence>
<dbReference type="Proteomes" id="UP000324629">
    <property type="component" value="Unassembled WGS sequence"/>
</dbReference>
<dbReference type="SMART" id="SM00292">
    <property type="entry name" value="BRCT"/>
    <property type="match status" value="7"/>
</dbReference>
<feature type="domain" description="BRCT" evidence="3">
    <location>
        <begin position="1267"/>
        <end position="1338"/>
    </location>
</feature>
<dbReference type="PROSITE" id="PS50172">
    <property type="entry name" value="BRCT"/>
    <property type="match status" value="6"/>
</dbReference>
<feature type="compositionally biased region" description="Polar residues" evidence="2">
    <location>
        <begin position="1230"/>
        <end position="1244"/>
    </location>
</feature>
<evidence type="ECO:0000259" key="3">
    <source>
        <dbReference type="PROSITE" id="PS50172"/>
    </source>
</evidence>
<dbReference type="Pfam" id="PF12738">
    <property type="entry name" value="PTCB-BRCT"/>
    <property type="match status" value="1"/>
</dbReference>
<keyword evidence="1" id="KW-0677">Repeat</keyword>
<dbReference type="CDD" id="cd18434">
    <property type="entry name" value="BRCT_TopBP1_rpt5"/>
    <property type="match status" value="1"/>
</dbReference>
<organism evidence="4 5">
    <name type="scientific">Paragonimus westermani</name>
    <dbReference type="NCBI Taxonomy" id="34504"/>
    <lineage>
        <taxon>Eukaryota</taxon>
        <taxon>Metazoa</taxon>
        <taxon>Spiralia</taxon>
        <taxon>Lophotrochozoa</taxon>
        <taxon>Platyhelminthes</taxon>
        <taxon>Trematoda</taxon>
        <taxon>Digenea</taxon>
        <taxon>Plagiorchiida</taxon>
        <taxon>Troglotremata</taxon>
        <taxon>Troglotrematidae</taxon>
        <taxon>Paragonimus</taxon>
    </lineage>
</organism>
<comment type="caution">
    <text evidence="4">The sequence shown here is derived from an EMBL/GenBank/DDBJ whole genome shotgun (WGS) entry which is preliminary data.</text>
</comment>
<reference evidence="4 5" key="1">
    <citation type="journal article" date="2019" name="Gigascience">
        <title>Whole-genome sequence of the oriental lung fluke Paragonimus westermani.</title>
        <authorList>
            <person name="Oey H."/>
            <person name="Zakrzewski M."/>
            <person name="Narain K."/>
            <person name="Devi K.R."/>
            <person name="Agatsuma T."/>
            <person name="Nawaratna S."/>
            <person name="Gobert G.N."/>
            <person name="Jones M.K."/>
            <person name="Ragan M.A."/>
            <person name="McManus D.P."/>
            <person name="Krause L."/>
        </authorList>
    </citation>
    <scope>NUCLEOTIDE SEQUENCE [LARGE SCALE GENOMIC DNA]</scope>
    <source>
        <strain evidence="4 5">IND2009</strain>
    </source>
</reference>
<feature type="domain" description="BRCT" evidence="3">
    <location>
        <begin position="608"/>
        <end position="705"/>
    </location>
</feature>
<dbReference type="CDD" id="cd17728">
    <property type="entry name" value="BRCT_TopBP1_rpt8"/>
    <property type="match status" value="1"/>
</dbReference>
<proteinExistence type="predicted"/>
<dbReference type="InterPro" id="IPR059215">
    <property type="entry name" value="BRCT2_TopBP1-like"/>
</dbReference>
<keyword evidence="4" id="KW-0413">Isomerase</keyword>
<feature type="domain" description="BRCT" evidence="3">
    <location>
        <begin position="969"/>
        <end position="992"/>
    </location>
</feature>
<evidence type="ECO:0000256" key="1">
    <source>
        <dbReference type="ARBA" id="ARBA00022737"/>
    </source>
</evidence>
<keyword evidence="5" id="KW-1185">Reference proteome</keyword>
<dbReference type="FunFam" id="3.40.50.10190:FF:000018">
    <property type="entry name" value="DNA topoisomerase 2-binding protein 1"/>
    <property type="match status" value="1"/>
</dbReference>
<dbReference type="InterPro" id="IPR036420">
    <property type="entry name" value="BRCT_dom_sf"/>
</dbReference>